<dbReference type="Proteomes" id="UP000630445">
    <property type="component" value="Unassembled WGS sequence"/>
</dbReference>
<keyword evidence="3" id="KW-1185">Reference proteome</keyword>
<dbReference type="Proteomes" id="UP000662466">
    <property type="component" value="Unassembled WGS sequence"/>
</dbReference>
<evidence type="ECO:0000313" key="2">
    <source>
        <dbReference type="EMBL" id="KAF7163882.1"/>
    </source>
</evidence>
<evidence type="ECO:0000313" key="4">
    <source>
        <dbReference type="Proteomes" id="UP000662466"/>
    </source>
</evidence>
<dbReference type="AlphaFoldDB" id="A0A8H6Q173"/>
<gene>
    <name evidence="1" type="ORF">CNMCM5793_008252</name>
    <name evidence="2" type="ORF">CNMCM6106_000654</name>
</gene>
<evidence type="ECO:0000313" key="3">
    <source>
        <dbReference type="Proteomes" id="UP000630445"/>
    </source>
</evidence>
<dbReference type="OrthoDB" id="4499616at2759"/>
<name>A0A8H6Q173_9EURO</name>
<evidence type="ECO:0000313" key="1">
    <source>
        <dbReference type="EMBL" id="KAF7114300.1"/>
    </source>
</evidence>
<accession>A0A8H6Q173</accession>
<protein>
    <submittedName>
        <fullName evidence="2">Uncharacterized protein</fullName>
    </submittedName>
</protein>
<comment type="caution">
    <text evidence="2">The sequence shown here is derived from an EMBL/GenBank/DDBJ whole genome shotgun (WGS) entry which is preliminary data.</text>
</comment>
<sequence length="168" mass="18256">MVAQRPNPAVAGTTYMHIPAIADEIRPLNPYSVEGEVNGVWNSILNWVFDPVNSFITQPQAMHRPYGGKREFSDFHTMSVAGGTSQSCAILADRVGFKPSADDSKQEELLSPVDRCLRTVVCKADQGAASTHLAKSVPVHLDPTLRAERDPSHIHKPTLILCPSEAVG</sequence>
<organism evidence="2 4">
    <name type="scientific">Aspergillus hiratsukae</name>
    <dbReference type="NCBI Taxonomy" id="1194566"/>
    <lineage>
        <taxon>Eukaryota</taxon>
        <taxon>Fungi</taxon>
        <taxon>Dikarya</taxon>
        <taxon>Ascomycota</taxon>
        <taxon>Pezizomycotina</taxon>
        <taxon>Eurotiomycetes</taxon>
        <taxon>Eurotiomycetidae</taxon>
        <taxon>Eurotiales</taxon>
        <taxon>Aspergillaceae</taxon>
        <taxon>Aspergillus</taxon>
        <taxon>Aspergillus subgen. Fumigati</taxon>
    </lineage>
</organism>
<dbReference type="EMBL" id="JACBAD010002125">
    <property type="protein sequence ID" value="KAF7114300.1"/>
    <property type="molecule type" value="Genomic_DNA"/>
</dbReference>
<proteinExistence type="predicted"/>
<dbReference type="EMBL" id="JACBAF010002200">
    <property type="protein sequence ID" value="KAF7163882.1"/>
    <property type="molecule type" value="Genomic_DNA"/>
</dbReference>
<reference evidence="2" key="1">
    <citation type="submission" date="2020-06" db="EMBL/GenBank/DDBJ databases">
        <title>Draft genome sequences of strains closely related to Aspergillus parafelis and Aspergillus hiratsukae.</title>
        <authorList>
            <person name="Dos Santos R.A.C."/>
            <person name="Rivero-Menendez O."/>
            <person name="Steenwyk J.L."/>
            <person name="Mead M.E."/>
            <person name="Goldman G.H."/>
            <person name="Alastruey-Izquierdo A."/>
            <person name="Rokas A."/>
        </authorList>
    </citation>
    <scope>NUCLEOTIDE SEQUENCE</scope>
    <source>
        <strain evidence="1">CNM-CM5793</strain>
        <strain evidence="2">CNM-CM6106</strain>
    </source>
</reference>